<evidence type="ECO:0000256" key="2">
    <source>
        <dbReference type="ARBA" id="ARBA00022448"/>
    </source>
</evidence>
<dbReference type="RefSeq" id="WP_319078760.1">
    <property type="nucleotide sequence ID" value="NZ_JAMYEC010000011.1"/>
</dbReference>
<keyword evidence="8" id="KW-1185">Reference proteome</keyword>
<proteinExistence type="predicted"/>
<feature type="transmembrane region" description="Helical" evidence="6">
    <location>
        <begin position="52"/>
        <end position="74"/>
    </location>
</feature>
<sequence>MSTPQSFGDRRLEQFGWSMFDWAQQPYFTLVAAFIFKPYFASGFVGDTVRGQALIGLAGGVAALLIALLSPFVGSRIDRGSDAKRWVLAASLPFMLACAGLWFAAPGHLERLPLIMGCLIVAAVSAEVTVTANNAMLPHIAHPGRLGRLSGSAVALGYLGGLLSLAVFYIGFNVMDPPLLGLDPIAREPDRIVGPFVAGWYALFLIPFVLWTRDPKPQSAAGSRISLVSALRDMPAKTRRFLLGRMLVADGLTAAAVFGGVLAAGLFDWGVAELGTYGGLIIITSGLAAWASGAVEPRHAPRTVVLLSVVVLAAAVLGAAMITADRVMLIPVPPPTAGDGFLASPSERIFMVLGLVIGAAAGPMQASMRAWMARLTPPGFEGRWFGLFAFSNKATAFLAPLLIAGLTIVTQSQRIAMPVIVLFLAAGYICLRRVPADLGPQP</sequence>
<evidence type="ECO:0000313" key="8">
    <source>
        <dbReference type="Proteomes" id="UP001272940"/>
    </source>
</evidence>
<feature type="transmembrane region" description="Helical" evidence="6">
    <location>
        <begin position="384"/>
        <end position="409"/>
    </location>
</feature>
<keyword evidence="2" id="KW-0813">Transport</keyword>
<keyword evidence="4 6" id="KW-1133">Transmembrane helix</keyword>
<protein>
    <submittedName>
        <fullName evidence="7">MFS transporter</fullName>
    </submittedName>
</protein>
<feature type="transmembrane region" description="Helical" evidence="6">
    <location>
        <begin position="153"/>
        <end position="172"/>
    </location>
</feature>
<dbReference type="Pfam" id="PF11700">
    <property type="entry name" value="ATG22"/>
    <property type="match status" value="1"/>
</dbReference>
<dbReference type="PANTHER" id="PTHR23519:SF1">
    <property type="entry name" value="AUTOPHAGY-RELATED PROTEIN 22"/>
    <property type="match status" value="1"/>
</dbReference>
<dbReference type="PANTHER" id="PTHR23519">
    <property type="entry name" value="AUTOPHAGY-RELATED PROTEIN 22"/>
    <property type="match status" value="1"/>
</dbReference>
<comment type="subcellular location">
    <subcellularLocation>
        <location evidence="1">Endomembrane system</location>
        <topology evidence="1">Multi-pass membrane protein</topology>
    </subcellularLocation>
</comment>
<dbReference type="Proteomes" id="UP001272940">
    <property type="component" value="Unassembled WGS sequence"/>
</dbReference>
<feature type="transmembrane region" description="Helical" evidence="6">
    <location>
        <begin position="274"/>
        <end position="292"/>
    </location>
</feature>
<dbReference type="EMBL" id="JAMYEC010000011">
    <property type="protein sequence ID" value="MDX2336189.1"/>
    <property type="molecule type" value="Genomic_DNA"/>
</dbReference>
<comment type="caution">
    <text evidence="7">The sequence shown here is derived from an EMBL/GenBank/DDBJ whole genome shotgun (WGS) entry which is preliminary data.</text>
</comment>
<evidence type="ECO:0000256" key="3">
    <source>
        <dbReference type="ARBA" id="ARBA00022692"/>
    </source>
</evidence>
<feature type="transmembrane region" description="Helical" evidence="6">
    <location>
        <begin position="192"/>
        <end position="211"/>
    </location>
</feature>
<evidence type="ECO:0000313" key="7">
    <source>
        <dbReference type="EMBL" id="MDX2336189.1"/>
    </source>
</evidence>
<feature type="transmembrane region" description="Helical" evidence="6">
    <location>
        <begin position="242"/>
        <end position="262"/>
    </location>
</feature>
<name>A0ABU4KTK7_BREVE</name>
<feature type="transmembrane region" description="Helical" evidence="6">
    <location>
        <begin position="86"/>
        <end position="105"/>
    </location>
</feature>
<dbReference type="SUPFAM" id="SSF103473">
    <property type="entry name" value="MFS general substrate transporter"/>
    <property type="match status" value="1"/>
</dbReference>
<evidence type="ECO:0000256" key="1">
    <source>
        <dbReference type="ARBA" id="ARBA00004127"/>
    </source>
</evidence>
<accession>A0ABU4KTK7</accession>
<dbReference type="Gene3D" id="1.20.1250.20">
    <property type="entry name" value="MFS general substrate transporter like domains"/>
    <property type="match status" value="2"/>
</dbReference>
<dbReference type="InterPro" id="IPR024671">
    <property type="entry name" value="Atg22-like"/>
</dbReference>
<evidence type="ECO:0000256" key="6">
    <source>
        <dbReference type="SAM" id="Phobius"/>
    </source>
</evidence>
<feature type="transmembrane region" description="Helical" evidence="6">
    <location>
        <begin position="349"/>
        <end position="372"/>
    </location>
</feature>
<dbReference type="InterPro" id="IPR036259">
    <property type="entry name" value="MFS_trans_sf"/>
</dbReference>
<gene>
    <name evidence="7" type="ORF">NJD11_14710</name>
</gene>
<organism evidence="7 8">
    <name type="scientific">Brevundimonas vesicularis</name>
    <name type="common">Pseudomonas vesicularis</name>
    <dbReference type="NCBI Taxonomy" id="41276"/>
    <lineage>
        <taxon>Bacteria</taxon>
        <taxon>Pseudomonadati</taxon>
        <taxon>Pseudomonadota</taxon>
        <taxon>Alphaproteobacteria</taxon>
        <taxon>Caulobacterales</taxon>
        <taxon>Caulobacteraceae</taxon>
        <taxon>Brevundimonas</taxon>
    </lineage>
</organism>
<dbReference type="InterPro" id="IPR050495">
    <property type="entry name" value="ATG22/LtaA_families"/>
</dbReference>
<feature type="transmembrane region" description="Helical" evidence="6">
    <location>
        <begin position="27"/>
        <end position="46"/>
    </location>
</feature>
<evidence type="ECO:0000256" key="4">
    <source>
        <dbReference type="ARBA" id="ARBA00022989"/>
    </source>
</evidence>
<keyword evidence="5 6" id="KW-0472">Membrane</keyword>
<keyword evidence="3 6" id="KW-0812">Transmembrane</keyword>
<evidence type="ECO:0000256" key="5">
    <source>
        <dbReference type="ARBA" id="ARBA00023136"/>
    </source>
</evidence>
<feature type="transmembrane region" description="Helical" evidence="6">
    <location>
        <begin position="415"/>
        <end position="431"/>
    </location>
</feature>
<feature type="transmembrane region" description="Helical" evidence="6">
    <location>
        <begin position="304"/>
        <end position="329"/>
    </location>
</feature>
<feature type="transmembrane region" description="Helical" evidence="6">
    <location>
        <begin position="111"/>
        <end position="132"/>
    </location>
</feature>
<reference evidence="7 8" key="1">
    <citation type="journal article" date="2023" name="FEMS Microbes">
        <title>Whole genomes of deep-sea sponge-associated bacteria exhibit high novel natural product potential.</title>
        <authorList>
            <person name="Hesketh-Best P.J."/>
            <person name="January G.G."/>
            <person name="Koch M.J."/>
            <person name="Warburton P.J."/>
            <person name="Howell K.L."/>
            <person name="Upton M."/>
        </authorList>
    </citation>
    <scope>NUCLEOTIDE SEQUENCE [LARGE SCALE GENOMIC DNA]</scope>
    <source>
        <strain evidence="7 8">PC206-O</strain>
    </source>
</reference>